<reference evidence="1 2" key="1">
    <citation type="submission" date="2013-02" db="EMBL/GenBank/DDBJ databases">
        <title>The Genome Sequence of Acinetobacter schindleri NIPH 900.</title>
        <authorList>
            <consortium name="The Broad Institute Genome Sequencing Platform"/>
            <consortium name="The Broad Institute Genome Sequencing Center for Infectious Disease"/>
            <person name="Cerqueira G."/>
            <person name="Feldgarden M."/>
            <person name="Courvalin P."/>
            <person name="Perichon B."/>
            <person name="Grillot-Courvalin C."/>
            <person name="Clermont D."/>
            <person name="Rocha E."/>
            <person name="Yoon E.-J."/>
            <person name="Nemec A."/>
            <person name="Walker B."/>
            <person name="Young S.K."/>
            <person name="Zeng Q."/>
            <person name="Gargeya S."/>
            <person name="Fitzgerald M."/>
            <person name="Haas B."/>
            <person name="Abouelleil A."/>
            <person name="Alvarado L."/>
            <person name="Arachchi H.M."/>
            <person name="Berlin A.M."/>
            <person name="Chapman S.B."/>
            <person name="Dewar J."/>
            <person name="Goldberg J."/>
            <person name="Griggs A."/>
            <person name="Gujja S."/>
            <person name="Hansen M."/>
            <person name="Howarth C."/>
            <person name="Imamovic A."/>
            <person name="Larimer J."/>
            <person name="McCowan C."/>
            <person name="Murphy C."/>
            <person name="Neiman D."/>
            <person name="Pearson M."/>
            <person name="Priest M."/>
            <person name="Roberts A."/>
            <person name="Saif S."/>
            <person name="Shea T."/>
            <person name="Sisk P."/>
            <person name="Sykes S."/>
            <person name="Wortman J."/>
            <person name="Nusbaum C."/>
            <person name="Birren B."/>
        </authorList>
    </citation>
    <scope>NUCLEOTIDE SEQUENCE [LARGE SCALE GENOMIC DNA]</scope>
    <source>
        <strain evidence="1 2">NIPH 900</strain>
    </source>
</reference>
<keyword evidence="2" id="KW-1185">Reference proteome</keyword>
<organism evidence="1 2">
    <name type="scientific">Acinetobacter schindleri NIPH 900</name>
    <dbReference type="NCBI Taxonomy" id="1217675"/>
    <lineage>
        <taxon>Bacteria</taxon>
        <taxon>Pseudomonadati</taxon>
        <taxon>Pseudomonadota</taxon>
        <taxon>Gammaproteobacteria</taxon>
        <taxon>Moraxellales</taxon>
        <taxon>Moraxellaceae</taxon>
        <taxon>Acinetobacter</taxon>
    </lineage>
</organism>
<evidence type="ECO:0000313" key="1">
    <source>
        <dbReference type="EMBL" id="ENV11554.1"/>
    </source>
</evidence>
<accession>N8XRA0</accession>
<proteinExistence type="predicted"/>
<dbReference type="Proteomes" id="UP000018438">
    <property type="component" value="Unassembled WGS sequence"/>
</dbReference>
<dbReference type="HOGENOM" id="CLU_3039481_0_0_6"/>
<dbReference type="AlphaFoldDB" id="N8XRA0"/>
<dbReference type="EMBL" id="APPI01000025">
    <property type="protein sequence ID" value="ENV11554.1"/>
    <property type="molecule type" value="Genomic_DNA"/>
</dbReference>
<comment type="caution">
    <text evidence="1">The sequence shown here is derived from an EMBL/GenBank/DDBJ whole genome shotgun (WGS) entry which is preliminary data.</text>
</comment>
<name>N8XRA0_9GAMM</name>
<sequence>MNNKIKPLTRFTQLFFGLGSMLAGLSYAALPNLPAPPNTQQVFLSVITGMVQSR</sequence>
<evidence type="ECO:0000313" key="2">
    <source>
        <dbReference type="Proteomes" id="UP000018438"/>
    </source>
</evidence>
<protein>
    <submittedName>
        <fullName evidence="1">Uncharacterized protein</fullName>
    </submittedName>
</protein>
<gene>
    <name evidence="1" type="ORF">F965_03042</name>
</gene>
<dbReference type="PATRIC" id="fig|1217675.3.peg.2945"/>